<dbReference type="AlphaFoldDB" id="A0A178M1R6"/>
<dbReference type="Gene3D" id="3.40.50.150">
    <property type="entry name" value="Vaccinia Virus protein VP39"/>
    <property type="match status" value="1"/>
</dbReference>
<organism evidence="3 4">
    <name type="scientific">Chloroflexus islandicus</name>
    <dbReference type="NCBI Taxonomy" id="1707952"/>
    <lineage>
        <taxon>Bacteria</taxon>
        <taxon>Bacillati</taxon>
        <taxon>Chloroflexota</taxon>
        <taxon>Chloroflexia</taxon>
        <taxon>Chloroflexales</taxon>
        <taxon>Chloroflexineae</taxon>
        <taxon>Chloroflexaceae</taxon>
        <taxon>Chloroflexus</taxon>
    </lineage>
</organism>
<dbReference type="InterPro" id="IPR002686">
    <property type="entry name" value="Transposase_17"/>
</dbReference>
<dbReference type="REBASE" id="159321">
    <property type="entry name" value="M1.Cspisl2ORF4525P"/>
</dbReference>
<dbReference type="SUPFAM" id="SSF53335">
    <property type="entry name" value="S-adenosyl-L-methionine-dependent methyltransferases"/>
    <property type="match status" value="1"/>
</dbReference>
<dbReference type="PANTHER" id="PTHR36966">
    <property type="entry name" value="REP-ASSOCIATED TYROSINE TRANSPOSASE"/>
    <property type="match status" value="1"/>
</dbReference>
<evidence type="ECO:0000256" key="1">
    <source>
        <dbReference type="SAM" id="MobiDB-lite"/>
    </source>
</evidence>
<evidence type="ECO:0000313" key="4">
    <source>
        <dbReference type="Proteomes" id="UP000078287"/>
    </source>
</evidence>
<dbReference type="InterPro" id="IPR029063">
    <property type="entry name" value="SAM-dependent_MTases_sf"/>
</dbReference>
<dbReference type="SUPFAM" id="SSF143422">
    <property type="entry name" value="Transposase IS200-like"/>
    <property type="match status" value="1"/>
</dbReference>
<keyword evidence="4" id="KW-1185">Reference proteome</keyword>
<dbReference type="Proteomes" id="UP000078287">
    <property type="component" value="Unassembled WGS sequence"/>
</dbReference>
<proteinExistence type="predicted"/>
<dbReference type="PANTHER" id="PTHR36966:SF1">
    <property type="entry name" value="REP-ASSOCIATED TYROSINE TRANSPOSASE"/>
    <property type="match status" value="1"/>
</dbReference>
<dbReference type="Pfam" id="PF01797">
    <property type="entry name" value="Y1_Tnp"/>
    <property type="match status" value="1"/>
</dbReference>
<protein>
    <recommendedName>
        <fullName evidence="2">Transposase IS200-like domain-containing protein</fullName>
    </recommendedName>
</protein>
<dbReference type="SMART" id="SM01321">
    <property type="entry name" value="Y1_Tnp"/>
    <property type="match status" value="1"/>
</dbReference>
<gene>
    <name evidence="3" type="ORF">A6A03_04525</name>
</gene>
<dbReference type="InterPro" id="IPR009537">
    <property type="entry name" value="DUF1156"/>
</dbReference>
<dbReference type="InterPro" id="IPR052715">
    <property type="entry name" value="RAYT_transposase"/>
</dbReference>
<dbReference type="GO" id="GO:0004803">
    <property type="term" value="F:transposase activity"/>
    <property type="evidence" value="ECO:0007669"/>
    <property type="project" value="InterPro"/>
</dbReference>
<feature type="domain" description="Transposase IS200-like" evidence="2">
    <location>
        <begin position="222"/>
        <end position="370"/>
    </location>
</feature>
<reference evidence="3 4" key="1">
    <citation type="submission" date="2016-04" db="EMBL/GenBank/DDBJ databases">
        <title>Chloroflexus islandicus sp. nov., a thermophilic filamentous anoxygenic phototrophic bacterium from geyser Strokkur (Iceland).</title>
        <authorList>
            <person name="Gaisin V.A."/>
            <person name="Kalashnikov A.M."/>
            <person name="Sukhacheva M.V."/>
            <person name="Grouzdev D.S."/>
            <person name="Ivanov T.M."/>
            <person name="Kuznetsov B."/>
            <person name="Gorlenko V.M."/>
        </authorList>
    </citation>
    <scope>NUCLEOTIDE SEQUENCE [LARGE SCALE GENOMIC DNA]</scope>
    <source>
        <strain evidence="4">isl-2</strain>
    </source>
</reference>
<dbReference type="Gene3D" id="3.30.70.1290">
    <property type="entry name" value="Transposase IS200-like"/>
    <property type="match status" value="1"/>
</dbReference>
<comment type="caution">
    <text evidence="3">The sequence shown here is derived from an EMBL/GenBank/DDBJ whole genome shotgun (WGS) entry which is preliminary data.</text>
</comment>
<feature type="region of interest" description="Disordered" evidence="1">
    <location>
        <begin position="415"/>
        <end position="522"/>
    </location>
</feature>
<dbReference type="GO" id="GO:0006313">
    <property type="term" value="P:DNA transposition"/>
    <property type="evidence" value="ECO:0007669"/>
    <property type="project" value="InterPro"/>
</dbReference>
<sequence>MAKKLIEVSIPLEAINRAAARERSVRQGHPSKLHLWWSRKPLAVCRAVLFASLIDDPDQPGVAPDLLAEIDQLPNPPTVQDDWHRLTIGEQRRQKLFAFIERLIAWESSNDEAVLNIARRFIHVATGGNPPPVYDPFTGGGSIPLEAQRLGLDSVASDLNPVAVLMSKALIELPAPFLGMPPVNPASRSALSAPRAPEEAGAPSPSIHKGWYSRGYLPHFDHPGLVQMITYRLADSVPVAQWAEWQSMHPHISDEDRRNMVEAYLDAGYGSCSLRDERVARLVEENLMHFDGQRYRLLAWVIMPNHVHVLIETFPGYPLDRIVHSWKSYTAKEANKILGRTGEFWQADYLDRYIRDEQHLHSAIHYIHENPVKAGLVVRSEEWKFSSANCIVHYAGEPPALHPPAGARAAGPPIAALHSAPAGEPPALHPPVGARAAGPPIPALHSAPTGEPPALRSAPAGEPPALHPPAGARAAGPPIPALHSAPTGESPALRSAPAGEPPSLHSASAGEPPALYAPTGVRAADPQRERVAGLVADIQYYGQWIQDEAKRRIGYAYPNAVVFLDHTDGAILSAREAAARYPHLNLTEHGAISPILSSLSLPIAVWLWTRTVRCPNPSCGAQMPLVNSFVLSTRKGRAAWAEPVIDRNAKTVQFMVRHTPPPPLEGTVGRNGARCLVCNHAASLQYVRDEGQAGRLGEQLMAIVALYNEERVFLSPDPQTVVTNLQPSWRPDIEMVRNPRHMTPPLYGMRTFDRLFSPRQLLAMTTFSDLIREVRGQILADATLSGDRDSEAYMRTVTTYLAFALDKVVNLWSALTSWKSDDGVVRGTFARQALAMAWVYAEVNPFAHISERFTQAVTSICEVLEHLALYKMGTVVQRDATELSETSAYLFATDPPYYDNIPYADLSDYFYVWLRSTIGDLYPDMMGTLLAPKAAELVADPIRYGSVERARANFEAGMRKAFTAMRHIQHKAYPLTIFYAYKQAEQRSEAIAVTGWETMLASLIGANLMITGTWPVRTERAGRLRETGSNALASSIVLTCRPRPDDSPVATRREFLHALKRELPHALRQLQQGNIAPVDLAQAAIGPGMAVFSRYRFVIESGGDPMTVRTALQIINQEIDAVLVEQEDEFDATTRWAIAWFEQYGVSEGPYGVAETLSKAKNTSVDRMVEAGIIVARSGKVRLLVGKELPDLINATRVAYLSVWEATQYVVRALVDGGEQAAATLLPVIGEQSGATRDLAYRLYTICERHGWAQEAIGYNSLVVAWPDIQRLGSGK</sequence>
<evidence type="ECO:0000259" key="2">
    <source>
        <dbReference type="SMART" id="SM01321"/>
    </source>
</evidence>
<name>A0A178M1R6_9CHLR</name>
<dbReference type="STRING" id="1707952.A6A03_04525"/>
<dbReference type="OrthoDB" id="9800801at2"/>
<dbReference type="GO" id="GO:0043565">
    <property type="term" value="F:sequence-specific DNA binding"/>
    <property type="evidence" value="ECO:0007669"/>
    <property type="project" value="TreeGrafter"/>
</dbReference>
<dbReference type="InterPro" id="IPR036515">
    <property type="entry name" value="Transposase_17_sf"/>
</dbReference>
<dbReference type="RefSeq" id="WP_066790911.1">
    <property type="nucleotide sequence ID" value="NZ_LWQS01000093.1"/>
</dbReference>
<dbReference type="EMBL" id="LWQS01000093">
    <property type="protein sequence ID" value="OAN40577.1"/>
    <property type="molecule type" value="Genomic_DNA"/>
</dbReference>
<accession>A0A178M1R6</accession>
<evidence type="ECO:0000313" key="3">
    <source>
        <dbReference type="EMBL" id="OAN40577.1"/>
    </source>
</evidence>
<dbReference type="Pfam" id="PF06634">
    <property type="entry name" value="DUF1156"/>
    <property type="match status" value="1"/>
</dbReference>
<dbReference type="NCBIfam" id="NF047646">
    <property type="entry name" value="REP_Tyr_transpos"/>
    <property type="match status" value="1"/>
</dbReference>